<sequence length="125" mass="14801">MSDKLITFLMMAAYEVKRVSESVLLIANKIIWVFEDAEVGEDMDLMKWCKKKGYVWTPEIERKHKFLLRSARIKNYSEKETNEIIYKVLRTNKYILTRKKSERLALAIQSVETVLKKQVARKKEG</sequence>
<organism evidence="1">
    <name type="scientific">Metalysinibacillus saudimassiliensis</name>
    <dbReference type="NCBI Taxonomy" id="1461583"/>
    <lineage>
        <taxon>Bacteria</taxon>
        <taxon>Bacillati</taxon>
        <taxon>Bacillota</taxon>
        <taxon>Bacilli</taxon>
        <taxon>Bacillales</taxon>
        <taxon>Caryophanaceae</taxon>
        <taxon>Metalysinibacillus</taxon>
    </lineage>
</organism>
<evidence type="ECO:0000313" key="1">
    <source>
        <dbReference type="EMBL" id="CEA05741.1"/>
    </source>
</evidence>
<dbReference type="AlphaFoldDB" id="A0A078MLY4"/>
<reference evidence="1" key="1">
    <citation type="submission" date="2014-07" db="EMBL/GenBank/DDBJ databases">
        <authorList>
            <person name="Urmite Genomes Urmite Genomes"/>
        </authorList>
    </citation>
    <scope>NUCLEOTIDE SEQUENCE</scope>
    <source>
        <strain evidence="1">13S34_air</strain>
    </source>
</reference>
<protein>
    <submittedName>
        <fullName evidence="1">Uncharacterized protein</fullName>
    </submittedName>
</protein>
<accession>A0A078MLY4</accession>
<dbReference type="EMBL" id="LN483079">
    <property type="protein sequence ID" value="CEA05741.1"/>
    <property type="molecule type" value="Genomic_DNA"/>
</dbReference>
<proteinExistence type="predicted"/>
<dbReference type="HOGENOM" id="CLU_1989945_0_0_9"/>
<dbReference type="PATRIC" id="fig|1461583.4.peg.2521"/>
<name>A0A078MLY4_9BACL</name>
<gene>
    <name evidence="1" type="ORF">BN1050_02628</name>
</gene>